<dbReference type="InterPro" id="IPR003961">
    <property type="entry name" value="FN3_dom"/>
</dbReference>
<dbReference type="PROSITE" id="PS50853">
    <property type="entry name" value="FN3"/>
    <property type="match status" value="1"/>
</dbReference>
<evidence type="ECO:0000256" key="3">
    <source>
        <dbReference type="ARBA" id="ARBA00022729"/>
    </source>
</evidence>
<evidence type="ECO:0000259" key="8">
    <source>
        <dbReference type="PROSITE" id="PS50853"/>
    </source>
</evidence>
<feature type="domain" description="Fibronectin type-III" evidence="8">
    <location>
        <begin position="247"/>
        <end position="340"/>
    </location>
</feature>
<comment type="caution">
    <text evidence="9">The sequence shown here is derived from an EMBL/GenBank/DDBJ whole genome shotgun (WGS) entry which is preliminary data.</text>
</comment>
<evidence type="ECO:0000256" key="7">
    <source>
        <dbReference type="ARBA" id="ARBA00023180"/>
    </source>
</evidence>
<dbReference type="Gene3D" id="2.60.40.10">
    <property type="entry name" value="Immunoglobulins"/>
    <property type="match status" value="3"/>
</dbReference>
<evidence type="ECO:0000313" key="9">
    <source>
        <dbReference type="EMBL" id="NXS14074.1"/>
    </source>
</evidence>
<dbReference type="Pfam" id="PF00041">
    <property type="entry name" value="fn3"/>
    <property type="match status" value="1"/>
</dbReference>
<dbReference type="GO" id="GO:0009897">
    <property type="term" value="C:external side of plasma membrane"/>
    <property type="evidence" value="ECO:0007669"/>
    <property type="project" value="TreeGrafter"/>
</dbReference>
<gene>
    <name evidence="9" type="primary">Mpl</name>
    <name evidence="9" type="ORF">NEOCOR_R02458</name>
</gene>
<dbReference type="InterPro" id="IPR013783">
    <property type="entry name" value="Ig-like_fold"/>
</dbReference>
<keyword evidence="3" id="KW-0732">Signal</keyword>
<keyword evidence="4" id="KW-1133">Transmembrane helix</keyword>
<dbReference type="InterPro" id="IPR036116">
    <property type="entry name" value="FN3_sf"/>
</dbReference>
<evidence type="ECO:0000256" key="1">
    <source>
        <dbReference type="ARBA" id="ARBA00004479"/>
    </source>
</evidence>
<reference evidence="9 10" key="1">
    <citation type="submission" date="2019-09" db="EMBL/GenBank/DDBJ databases">
        <title>Bird 10,000 Genomes (B10K) Project - Family phase.</title>
        <authorList>
            <person name="Zhang G."/>
        </authorList>
    </citation>
    <scope>NUCLEOTIDE SEQUENCE [LARGE SCALE GENOMIC DNA]</scope>
    <source>
        <strain evidence="9">B10K-DU-002-79</strain>
    </source>
</reference>
<keyword evidence="7" id="KW-0325">Glycoprotein</keyword>
<proteinExistence type="predicted"/>
<dbReference type="EMBL" id="VYZS01345710">
    <property type="protein sequence ID" value="NXS14074.1"/>
    <property type="molecule type" value="Genomic_DNA"/>
</dbReference>
<dbReference type="AlphaFoldDB" id="A0A7L2S0H2"/>
<evidence type="ECO:0000256" key="5">
    <source>
        <dbReference type="ARBA" id="ARBA00023136"/>
    </source>
</evidence>
<name>A0A7L2S0H2_9PASS</name>
<dbReference type="PANTHER" id="PTHR23037">
    <property type="entry name" value="CYTOKINE RECEPTOR"/>
    <property type="match status" value="1"/>
</dbReference>
<feature type="non-terminal residue" evidence="9">
    <location>
        <position position="1"/>
    </location>
</feature>
<protein>
    <submittedName>
        <fullName evidence="9">TPOR protein</fullName>
    </submittedName>
</protein>
<keyword evidence="5" id="KW-0472">Membrane</keyword>
<accession>A0A7L2S0H2</accession>
<organism evidence="9 10">
    <name type="scientific">Neodrepanis coruscans</name>
    <name type="common">wattled asity</name>
    <dbReference type="NCBI Taxonomy" id="254563"/>
    <lineage>
        <taxon>Eukaryota</taxon>
        <taxon>Metazoa</taxon>
        <taxon>Chordata</taxon>
        <taxon>Craniata</taxon>
        <taxon>Vertebrata</taxon>
        <taxon>Euteleostomi</taxon>
        <taxon>Archelosauria</taxon>
        <taxon>Archosauria</taxon>
        <taxon>Dinosauria</taxon>
        <taxon>Saurischia</taxon>
        <taxon>Theropoda</taxon>
        <taxon>Coelurosauria</taxon>
        <taxon>Aves</taxon>
        <taxon>Neognathae</taxon>
        <taxon>Neoaves</taxon>
        <taxon>Telluraves</taxon>
        <taxon>Australaves</taxon>
        <taxon>Passeriformes</taxon>
        <taxon>Philepittidae</taxon>
        <taxon>Neodrepanis</taxon>
    </lineage>
</organism>
<dbReference type="PANTHER" id="PTHR23037:SF31">
    <property type="entry name" value="THROMBOPOIETIN RECEPTOR"/>
    <property type="match status" value="1"/>
</dbReference>
<evidence type="ECO:0000256" key="2">
    <source>
        <dbReference type="ARBA" id="ARBA00022692"/>
    </source>
</evidence>
<dbReference type="CDD" id="cd00063">
    <property type="entry name" value="FN3"/>
    <property type="match status" value="2"/>
</dbReference>
<dbReference type="GO" id="GO:0004896">
    <property type="term" value="F:cytokine receptor activity"/>
    <property type="evidence" value="ECO:0007669"/>
    <property type="project" value="TreeGrafter"/>
</dbReference>
<evidence type="ECO:0000256" key="4">
    <source>
        <dbReference type="ARBA" id="ARBA00022989"/>
    </source>
</evidence>
<evidence type="ECO:0000313" key="10">
    <source>
        <dbReference type="Proteomes" id="UP000560066"/>
    </source>
</evidence>
<dbReference type="Proteomes" id="UP000560066">
    <property type="component" value="Unassembled WGS sequence"/>
</dbReference>
<dbReference type="SMART" id="SM00060">
    <property type="entry name" value="FN3"/>
    <property type="match status" value="2"/>
</dbReference>
<dbReference type="SUPFAM" id="SSF49265">
    <property type="entry name" value="Fibronectin type III"/>
    <property type="match status" value="3"/>
</dbReference>
<comment type="subcellular location">
    <subcellularLocation>
        <location evidence="1">Membrane</location>
        <topology evidence="1">Single-pass type I membrane protein</topology>
    </subcellularLocation>
</comment>
<keyword evidence="10" id="KW-1185">Reference proteome</keyword>
<dbReference type="OrthoDB" id="8608526at2759"/>
<evidence type="ECO:0000256" key="6">
    <source>
        <dbReference type="ARBA" id="ARBA00023170"/>
    </source>
</evidence>
<keyword evidence="2" id="KW-0812">Transmembrane</keyword>
<sequence length="496" mass="54149">GLIAPPVNITAHWAGAAGQLCVSWQPPLADYLNFFLYEVQCYPASSPGMPCSTTLNPGGEHPGGSSIQSTVSIHTTRAWASAASMGAGQGLVQANTWLVLRDLQPGVRYHIQVRSKPDGSSMDGVWGPWSQAVAAETPCSSGHIGLRCSTPDLQHVRCEWRWDTAEPHSSHQLFFRPPPSGAGTREAPWQQCEEVSMGTQGTYTCTFQPRAGSAISILVNITRTHRLRTLSYFKEPFWLHQAVLTEAPQLVQATVSQGHLSLQWLPPLEVLAEQLHYQVRYAMENSHEWKVLQVPRAARKEVLDLRPGTRYRAQVRAQPSGPWYQGSWSAWSKPVVVDAMADAGKGQGRGQAQRWQVWEGLQSQRSSSNAGWIIPSVTVVPLLFTAVLLGLRCTFPSLYSNVKQKLWPPVPDLHRALGSFLQESSKYGQASALDKQPPEEAVLPCLLEVLPGPRGEAGPPPEHAGGRLPSTDIANQSYLLMSGWEPRGAAAAPAPP</sequence>
<feature type="non-terminal residue" evidence="9">
    <location>
        <position position="496"/>
    </location>
</feature>
<keyword evidence="6" id="KW-0675">Receptor</keyword>